<proteinExistence type="predicted"/>
<name>A0A919JHY8_9ACTN</name>
<feature type="region of interest" description="Disordered" evidence="1">
    <location>
        <begin position="1"/>
        <end position="81"/>
    </location>
</feature>
<organism evidence="2 3">
    <name type="scientific">Actinoplanes nipponensis</name>
    <dbReference type="NCBI Taxonomy" id="135950"/>
    <lineage>
        <taxon>Bacteria</taxon>
        <taxon>Bacillati</taxon>
        <taxon>Actinomycetota</taxon>
        <taxon>Actinomycetes</taxon>
        <taxon>Micromonosporales</taxon>
        <taxon>Micromonosporaceae</taxon>
        <taxon>Actinoplanes</taxon>
    </lineage>
</organism>
<evidence type="ECO:0000313" key="2">
    <source>
        <dbReference type="EMBL" id="GIE49817.1"/>
    </source>
</evidence>
<accession>A0A919JHY8</accession>
<keyword evidence="3" id="KW-1185">Reference proteome</keyword>
<protein>
    <submittedName>
        <fullName evidence="2">Uncharacterized protein</fullName>
    </submittedName>
</protein>
<reference evidence="2" key="1">
    <citation type="submission" date="2021-01" db="EMBL/GenBank/DDBJ databases">
        <title>Whole genome shotgun sequence of Actinoplanes nipponensis NBRC 14063.</title>
        <authorList>
            <person name="Komaki H."/>
            <person name="Tamura T."/>
        </authorList>
    </citation>
    <scope>NUCLEOTIDE SEQUENCE</scope>
    <source>
        <strain evidence="2">NBRC 14063</strain>
    </source>
</reference>
<comment type="caution">
    <text evidence="2">The sequence shown here is derived from an EMBL/GenBank/DDBJ whole genome shotgun (WGS) entry which is preliminary data.</text>
</comment>
<feature type="compositionally biased region" description="Low complexity" evidence="1">
    <location>
        <begin position="11"/>
        <end position="29"/>
    </location>
</feature>
<dbReference type="RefSeq" id="WP_203769335.1">
    <property type="nucleotide sequence ID" value="NZ_BAAAYJ010000104.1"/>
</dbReference>
<dbReference type="Proteomes" id="UP000647172">
    <property type="component" value="Unassembled WGS sequence"/>
</dbReference>
<gene>
    <name evidence="2" type="ORF">Ani05nite_33510</name>
</gene>
<dbReference type="AlphaFoldDB" id="A0A919JHY8"/>
<evidence type="ECO:0000313" key="3">
    <source>
        <dbReference type="Proteomes" id="UP000647172"/>
    </source>
</evidence>
<dbReference type="EMBL" id="BOMQ01000041">
    <property type="protein sequence ID" value="GIE49817.1"/>
    <property type="molecule type" value="Genomic_DNA"/>
</dbReference>
<sequence length="81" mass="8005">MSVRTAARAGSAISATVSSAPTAAEAASAKRQGPPAARPSRPAMTAPNTVALAAIQVAQPRLPSQTLSSSDTAGHTTTPRP</sequence>
<evidence type="ECO:0000256" key="1">
    <source>
        <dbReference type="SAM" id="MobiDB-lite"/>
    </source>
</evidence>
<feature type="compositionally biased region" description="Polar residues" evidence="1">
    <location>
        <begin position="62"/>
        <end position="81"/>
    </location>
</feature>